<dbReference type="EMBL" id="LSRX01000157">
    <property type="protein sequence ID" value="OLQ06583.1"/>
    <property type="molecule type" value="Genomic_DNA"/>
</dbReference>
<proteinExistence type="predicted"/>
<gene>
    <name evidence="2" type="ORF">AK812_SmicGene10112</name>
</gene>
<name>A0A1Q9EGK9_SYMMI</name>
<sequence>MSIWSFAVRQQENHEVAAENQYILSKCDTAFCDRVGLACSPESPGRRAGSDAAWRPAGSEALRCRRSGELPSDEASRSPRDGTTDTSRPNSDTLCNDPPCWFHGNKCPVPIQGTGAISGVRRMQAQRQRAWAPLHPSKNTSEGWFDSWKQSKKISSLEESEMSEYDRERLYAGWHPDSHERRLIYAKGNLSQALEERLLSMDRDETELLVEARLMTKEAAMSFENQFLALFQPRSIAAASKTQPLLVLA</sequence>
<dbReference type="Proteomes" id="UP000186817">
    <property type="component" value="Unassembled WGS sequence"/>
</dbReference>
<feature type="compositionally biased region" description="Basic and acidic residues" evidence="1">
    <location>
        <begin position="62"/>
        <end position="83"/>
    </location>
</feature>
<evidence type="ECO:0000313" key="2">
    <source>
        <dbReference type="EMBL" id="OLQ06583.1"/>
    </source>
</evidence>
<keyword evidence="3" id="KW-1185">Reference proteome</keyword>
<comment type="caution">
    <text evidence="2">The sequence shown here is derived from an EMBL/GenBank/DDBJ whole genome shotgun (WGS) entry which is preliminary data.</text>
</comment>
<feature type="region of interest" description="Disordered" evidence="1">
    <location>
        <begin position="41"/>
        <end position="91"/>
    </location>
</feature>
<dbReference type="AlphaFoldDB" id="A0A1Q9EGK9"/>
<evidence type="ECO:0000256" key="1">
    <source>
        <dbReference type="SAM" id="MobiDB-lite"/>
    </source>
</evidence>
<organism evidence="2 3">
    <name type="scientific">Symbiodinium microadriaticum</name>
    <name type="common">Dinoflagellate</name>
    <name type="synonym">Zooxanthella microadriatica</name>
    <dbReference type="NCBI Taxonomy" id="2951"/>
    <lineage>
        <taxon>Eukaryota</taxon>
        <taxon>Sar</taxon>
        <taxon>Alveolata</taxon>
        <taxon>Dinophyceae</taxon>
        <taxon>Suessiales</taxon>
        <taxon>Symbiodiniaceae</taxon>
        <taxon>Symbiodinium</taxon>
    </lineage>
</organism>
<reference evidence="2 3" key="1">
    <citation type="submission" date="2016-02" db="EMBL/GenBank/DDBJ databases">
        <title>Genome analysis of coral dinoflagellate symbionts highlights evolutionary adaptations to a symbiotic lifestyle.</title>
        <authorList>
            <person name="Aranda M."/>
            <person name="Li Y."/>
            <person name="Liew Y.J."/>
            <person name="Baumgarten S."/>
            <person name="Simakov O."/>
            <person name="Wilson M."/>
            <person name="Piel J."/>
            <person name="Ashoor H."/>
            <person name="Bougouffa S."/>
            <person name="Bajic V.B."/>
            <person name="Ryu T."/>
            <person name="Ravasi T."/>
            <person name="Bayer T."/>
            <person name="Micklem G."/>
            <person name="Kim H."/>
            <person name="Bhak J."/>
            <person name="Lajeunesse T.C."/>
            <person name="Voolstra C.R."/>
        </authorList>
    </citation>
    <scope>NUCLEOTIDE SEQUENCE [LARGE SCALE GENOMIC DNA]</scope>
    <source>
        <strain evidence="2 3">CCMP2467</strain>
    </source>
</reference>
<evidence type="ECO:0000313" key="3">
    <source>
        <dbReference type="Proteomes" id="UP000186817"/>
    </source>
</evidence>
<protein>
    <submittedName>
        <fullName evidence="2">Uncharacterized protein</fullName>
    </submittedName>
</protein>
<accession>A0A1Q9EGK9</accession>